<dbReference type="HOGENOM" id="CLU_1989493_0_0_6"/>
<keyword evidence="2" id="KW-1185">Reference proteome</keyword>
<dbReference type="EMBL" id="CP007142">
    <property type="protein sequence ID" value="AJQ95583.1"/>
    <property type="molecule type" value="Genomic_DNA"/>
</dbReference>
<proteinExistence type="predicted"/>
<reference evidence="1 2" key="1">
    <citation type="submission" date="2014-01" db="EMBL/GenBank/DDBJ databases">
        <title>Full genme sequencing of cellulolytic bacterium Gynuella sunshinyii YC6258T gen. nov., sp. nov.</title>
        <authorList>
            <person name="Khan H."/>
            <person name="Chung E.J."/>
            <person name="Chung Y.R."/>
        </authorList>
    </citation>
    <scope>NUCLEOTIDE SEQUENCE [LARGE SCALE GENOMIC DNA]</scope>
    <source>
        <strain evidence="1 2">YC6258</strain>
    </source>
</reference>
<dbReference type="KEGG" id="gsn:YC6258_03547"/>
<protein>
    <submittedName>
        <fullName evidence="1">Uncharacterized protein</fullName>
    </submittedName>
</protein>
<dbReference type="Proteomes" id="UP000032266">
    <property type="component" value="Chromosome"/>
</dbReference>
<dbReference type="STRING" id="1445510.YC6258_03547"/>
<accession>A0A0C5VQ75</accession>
<gene>
    <name evidence="1" type="ORF">YC6258_03547</name>
</gene>
<evidence type="ECO:0000313" key="1">
    <source>
        <dbReference type="EMBL" id="AJQ95583.1"/>
    </source>
</evidence>
<name>A0A0C5VQ75_9GAMM</name>
<sequence>METQLGELATTTALIASRMPDLDKLAGSLVPGIKLSDQALNILRQMAENKAEYFLVHGSMAGTSLIPSNGKSIEYEDDQFLQDDLATLVELQLLRLGYNSSGKEMYHFTRTGAKLVQLADGKSAL</sequence>
<evidence type="ECO:0000313" key="2">
    <source>
        <dbReference type="Proteomes" id="UP000032266"/>
    </source>
</evidence>
<organism evidence="1 2">
    <name type="scientific">Gynuella sunshinyii YC6258</name>
    <dbReference type="NCBI Taxonomy" id="1445510"/>
    <lineage>
        <taxon>Bacteria</taxon>
        <taxon>Pseudomonadati</taxon>
        <taxon>Pseudomonadota</taxon>
        <taxon>Gammaproteobacteria</taxon>
        <taxon>Oceanospirillales</taxon>
        <taxon>Saccharospirillaceae</taxon>
        <taxon>Gynuella</taxon>
    </lineage>
</organism>
<dbReference type="AlphaFoldDB" id="A0A0C5VQ75"/>